<feature type="region of interest" description="Disordered" evidence="1">
    <location>
        <begin position="417"/>
        <end position="449"/>
    </location>
</feature>
<sequence>MKEIRKKIIKIVSIVLAAAMIGTSSGLLAFAAQGGNDNNTSSSVSDSTETGSSEKNSSDTDGKEETVYIISNADGTTKKVIVSDWLKNGSHNATIEDETSLKDIKNVKGNESFTNSGENYKWAAEGSDIYYQGTTDKTLPVDMKITYTLDGKTVTPDEIKGKSGKVTIRFDYTNNEKRTVKVDGKDMQMYVPFLMVTGTVLDNEKFSNVKVTNGKLVNDGDRSAVLGFALPGMQENLGLDKDDYEIPSYVEISADVKDFELMTCMTVGTTELFNEVDTDKLNMDDIDGTIKEFRDAVDQLSDGSSQLYDGLVTLFEKSGELADGTKQLADGAGTLYDGTGTLVNGTNDLKSGADELNVGAVKLKDGTVSLVAGIKDLKTGAEALDSGAGKLKEGTSALAGGANDLIKGADKLNSGASSLDSGASQVESGAGQVSAGASELNEGLGELSSNSEQLNAGAKQVFDTLLSTAETQIKASSLTVSKLTIKNYKTELNKLVDSLDKDKVYTLAYNTALKTVTAEVEKNNDAITAGVTKAVQAKVLEGVLKAAGYNMTAEQYNAAVKAGQIPEAVQAKVTAAVSAQMSTDAVKAQISTNVEAQKKQLIEQNMKSEKVTKQINEAVAKAKAGQTTIKNLIAQLDSYNEFYTGLTQYTAGVDSAYDGSKTLSAGATQLYSGTKDLHSGTTQLKNGTEQLTSGGSTLISGVNQLDKGASDLKDGTASLVAGVGTLYDGATQLDSGAGQLKDGTTSLVAGVGTLHSGALQLHDGAGDLKDGADKLNDGVATLIDGVKQLRDGAKELNDGMDEFNEKAVKKIVDAVDGDIAGLIDKLKATVALGKDYDTFGGKSDKTEGTVKFIYRTESISADDE</sequence>
<evidence type="ECO:0000256" key="2">
    <source>
        <dbReference type="SAM" id="SignalP"/>
    </source>
</evidence>
<dbReference type="InterPro" id="IPR023908">
    <property type="entry name" value="xxxLxxG_rpt"/>
</dbReference>
<reference evidence="3" key="1">
    <citation type="submission" date="2023-01" db="EMBL/GenBank/DDBJ databases">
        <title>Human gut microbiome strain richness.</title>
        <authorList>
            <person name="Chen-Liaw A."/>
        </authorList>
    </citation>
    <scope>NUCLEOTIDE SEQUENCE</scope>
    <source>
        <strain evidence="3">1001283st1_G1_1001283B150217_161031</strain>
    </source>
</reference>
<evidence type="ECO:0000256" key="1">
    <source>
        <dbReference type="SAM" id="MobiDB-lite"/>
    </source>
</evidence>
<feature type="region of interest" description="Disordered" evidence="1">
    <location>
        <begin position="37"/>
        <end position="64"/>
    </location>
</feature>
<proteinExistence type="predicted"/>
<gene>
    <name evidence="3" type="ORF">PNE09_06985</name>
</gene>
<feature type="chain" id="PRO_5043890939" description="X-X-X-Leu-X-X-Gly heptad repeats" evidence="2">
    <location>
        <begin position="32"/>
        <end position="864"/>
    </location>
</feature>
<keyword evidence="2" id="KW-0732">Signal</keyword>
<dbReference type="NCBIfam" id="TIGR03057">
    <property type="entry name" value="xxxLxxG_by_4"/>
    <property type="match status" value="10"/>
</dbReference>
<evidence type="ECO:0008006" key="5">
    <source>
        <dbReference type="Google" id="ProtNLM"/>
    </source>
</evidence>
<feature type="compositionally biased region" description="Low complexity" evidence="1">
    <location>
        <begin position="37"/>
        <end position="54"/>
    </location>
</feature>
<comment type="caution">
    <text evidence="3">The sequence shown here is derived from an EMBL/GenBank/DDBJ whole genome shotgun (WGS) entry which is preliminary data.</text>
</comment>
<name>A0AAW6CYL9_9FIRM</name>
<feature type="signal peptide" evidence="2">
    <location>
        <begin position="1"/>
        <end position="31"/>
    </location>
</feature>
<dbReference type="AlphaFoldDB" id="A0AAW6CYL9"/>
<dbReference type="EMBL" id="JAQLXW010000008">
    <property type="protein sequence ID" value="MDB8003810.1"/>
    <property type="molecule type" value="Genomic_DNA"/>
</dbReference>
<dbReference type="Proteomes" id="UP001210809">
    <property type="component" value="Unassembled WGS sequence"/>
</dbReference>
<feature type="compositionally biased region" description="Polar residues" evidence="1">
    <location>
        <begin position="417"/>
        <end position="427"/>
    </location>
</feature>
<evidence type="ECO:0000313" key="3">
    <source>
        <dbReference type="EMBL" id="MDB8003810.1"/>
    </source>
</evidence>
<dbReference type="Gene3D" id="1.10.287.950">
    <property type="entry name" value="Methyl-accepting chemotaxis protein"/>
    <property type="match status" value="2"/>
</dbReference>
<accession>A0AAW6CYL9</accession>
<protein>
    <recommendedName>
        <fullName evidence="5">X-X-X-Leu-X-X-Gly heptad repeats</fullName>
    </recommendedName>
</protein>
<evidence type="ECO:0000313" key="4">
    <source>
        <dbReference type="Proteomes" id="UP001210809"/>
    </source>
</evidence>
<organism evidence="3 4">
    <name type="scientific">[Eubacterium] siraeum</name>
    <dbReference type="NCBI Taxonomy" id="39492"/>
    <lineage>
        <taxon>Bacteria</taxon>
        <taxon>Bacillati</taxon>
        <taxon>Bacillota</taxon>
        <taxon>Clostridia</taxon>
        <taxon>Eubacteriales</taxon>
        <taxon>Oscillospiraceae</taxon>
        <taxon>Oscillospiraceae incertae sedis</taxon>
    </lineage>
</organism>